<gene>
    <name evidence="1" type="ORF">SAMN02927914_06237</name>
</gene>
<organism evidence="1 2">
    <name type="scientific">Mesorhizobium qingshengii</name>
    <dbReference type="NCBI Taxonomy" id="1165689"/>
    <lineage>
        <taxon>Bacteria</taxon>
        <taxon>Pseudomonadati</taxon>
        <taxon>Pseudomonadota</taxon>
        <taxon>Alphaproteobacteria</taxon>
        <taxon>Hyphomicrobiales</taxon>
        <taxon>Phyllobacteriaceae</taxon>
        <taxon>Mesorhizobium</taxon>
    </lineage>
</organism>
<dbReference type="Proteomes" id="UP000198588">
    <property type="component" value="Unassembled WGS sequence"/>
</dbReference>
<reference evidence="1 2" key="1">
    <citation type="submission" date="2016-10" db="EMBL/GenBank/DDBJ databases">
        <authorList>
            <person name="de Groot N.N."/>
        </authorList>
    </citation>
    <scope>NUCLEOTIDE SEQUENCE [LARGE SCALE GENOMIC DNA]</scope>
    <source>
        <strain evidence="1 2">CGMCC 1.12097</strain>
    </source>
</reference>
<proteinExistence type="predicted"/>
<dbReference type="EMBL" id="FMXM01000032">
    <property type="protein sequence ID" value="SDA98531.1"/>
    <property type="molecule type" value="Genomic_DNA"/>
</dbReference>
<dbReference type="AlphaFoldDB" id="A0A1G5ZUQ8"/>
<dbReference type="OrthoDB" id="8084060at2"/>
<evidence type="ECO:0000313" key="2">
    <source>
        <dbReference type="Proteomes" id="UP000198588"/>
    </source>
</evidence>
<evidence type="ECO:0000313" key="1">
    <source>
        <dbReference type="EMBL" id="SDA98531.1"/>
    </source>
</evidence>
<accession>A0A1G5ZUQ8</accession>
<sequence>MSQAIEPPILPEGNPDREVNCEVALEPAFAALVTASESQGWKPEETARILLKIATEHVQRIEAIAAVTVSGESNSAA</sequence>
<name>A0A1G5ZUQ8_9HYPH</name>
<protein>
    <submittedName>
        <fullName evidence="1">Uncharacterized protein</fullName>
    </submittedName>
</protein>